<gene>
    <name evidence="5" type="ORF">Moror_10743</name>
</gene>
<reference evidence="5 6" key="1">
    <citation type="journal article" date="2014" name="BMC Genomics">
        <title>Genome and secretome analysis of the hemibiotrophic fungal pathogen, Moniliophthora roreri, which causes frosty pod rot disease of cacao: mechanisms of the biotrophic and necrotrophic phases.</title>
        <authorList>
            <person name="Meinhardt L.W."/>
            <person name="Costa G.G.L."/>
            <person name="Thomazella D.P.T."/>
            <person name="Teixeira P.J.P.L."/>
            <person name="Carazzolle M.F."/>
            <person name="Schuster S.C."/>
            <person name="Carlson J.E."/>
            <person name="Guiltinan M.J."/>
            <person name="Mieczkowski P."/>
            <person name="Farmer A."/>
            <person name="Ramaraj T."/>
            <person name="Crozier J."/>
            <person name="Davis R.E."/>
            <person name="Shao J."/>
            <person name="Melnick R.L."/>
            <person name="Pereira G.A.G."/>
            <person name="Bailey B.A."/>
        </authorList>
    </citation>
    <scope>NUCLEOTIDE SEQUENCE [LARGE SCALE GENOMIC DNA]</scope>
    <source>
        <strain evidence="5 6">MCA 2997</strain>
    </source>
</reference>
<accession>V2X6J5</accession>
<dbReference type="Pfam" id="PF05724">
    <property type="entry name" value="TPMT"/>
    <property type="match status" value="1"/>
</dbReference>
<dbReference type="SUPFAM" id="SSF53335">
    <property type="entry name" value="S-adenosyl-L-methionine-dependent methyltransferases"/>
    <property type="match status" value="1"/>
</dbReference>
<evidence type="ECO:0000256" key="1">
    <source>
        <dbReference type="ARBA" id="ARBA00022553"/>
    </source>
</evidence>
<dbReference type="AlphaFoldDB" id="V2X6J5"/>
<evidence type="ECO:0000256" key="3">
    <source>
        <dbReference type="ARBA" id="ARBA00022679"/>
    </source>
</evidence>
<evidence type="ECO:0008006" key="7">
    <source>
        <dbReference type="Google" id="ProtNLM"/>
    </source>
</evidence>
<dbReference type="CDD" id="cd02440">
    <property type="entry name" value="AdoMet_MTases"/>
    <property type="match status" value="1"/>
</dbReference>
<dbReference type="GO" id="GO:0032259">
    <property type="term" value="P:methylation"/>
    <property type="evidence" value="ECO:0007669"/>
    <property type="project" value="UniProtKB-KW"/>
</dbReference>
<dbReference type="InterPro" id="IPR008854">
    <property type="entry name" value="TPMT"/>
</dbReference>
<evidence type="ECO:0000256" key="2">
    <source>
        <dbReference type="ARBA" id="ARBA00022603"/>
    </source>
</evidence>
<evidence type="ECO:0000313" key="6">
    <source>
        <dbReference type="Proteomes" id="UP000017559"/>
    </source>
</evidence>
<dbReference type="Proteomes" id="UP000017559">
    <property type="component" value="Unassembled WGS sequence"/>
</dbReference>
<dbReference type="EMBL" id="AWSO01000702">
    <property type="protein sequence ID" value="ESK88095.1"/>
    <property type="molecule type" value="Genomic_DNA"/>
</dbReference>
<keyword evidence="1" id="KW-0597">Phosphoprotein</keyword>
<proteinExistence type="predicted"/>
<name>V2X6J5_MONRO</name>
<organism evidence="5 6">
    <name type="scientific">Moniliophthora roreri (strain MCA 2997)</name>
    <name type="common">Cocoa frosty pod rot fungus</name>
    <name type="synonym">Crinipellis roreri</name>
    <dbReference type="NCBI Taxonomy" id="1381753"/>
    <lineage>
        <taxon>Eukaryota</taxon>
        <taxon>Fungi</taxon>
        <taxon>Dikarya</taxon>
        <taxon>Basidiomycota</taxon>
        <taxon>Agaricomycotina</taxon>
        <taxon>Agaricomycetes</taxon>
        <taxon>Agaricomycetidae</taxon>
        <taxon>Agaricales</taxon>
        <taxon>Marasmiineae</taxon>
        <taxon>Marasmiaceae</taxon>
        <taxon>Moniliophthora</taxon>
    </lineage>
</organism>
<sequence>MGTPQDPIRQRLCSLINPNNPSSWDDAWRQSVTPWDAGQTQPALVHLLQSGTLPLEGRALVPGCGAGYDPIYLASLGFSVIGLDVSETALTRARESTPPNLQDKVTFRYANFFDLSPADEDEKFDLIYDYTFFVAIPPSLRPQWGAQMRKLLKPGGHLITLIYPIAPYTETGPPYYVRPEHYAEVMGVEIEGGWEKIFDKGTEEGATGGKRMYEGEERMIVWKRV</sequence>
<dbReference type="HOGENOM" id="CLU_056435_1_1_1"/>
<dbReference type="PANTHER" id="PTHR32183">
    <property type="match status" value="1"/>
</dbReference>
<keyword evidence="4" id="KW-0949">S-adenosyl-L-methionine</keyword>
<dbReference type="InterPro" id="IPR029063">
    <property type="entry name" value="SAM-dependent_MTases_sf"/>
</dbReference>
<evidence type="ECO:0000313" key="5">
    <source>
        <dbReference type="EMBL" id="ESK88095.1"/>
    </source>
</evidence>
<dbReference type="Gene3D" id="3.40.50.150">
    <property type="entry name" value="Vaccinia Virus protein VP39"/>
    <property type="match status" value="1"/>
</dbReference>
<protein>
    <recommendedName>
        <fullName evidence="7">Thiol methyltransferase 1</fullName>
    </recommendedName>
</protein>
<keyword evidence="2" id="KW-0489">Methyltransferase</keyword>
<keyword evidence="6" id="KW-1185">Reference proteome</keyword>
<keyword evidence="3" id="KW-0808">Transferase</keyword>
<evidence type="ECO:0000256" key="4">
    <source>
        <dbReference type="ARBA" id="ARBA00022691"/>
    </source>
</evidence>
<comment type="caution">
    <text evidence="5">The sequence shown here is derived from an EMBL/GenBank/DDBJ whole genome shotgun (WGS) entry which is preliminary data.</text>
</comment>
<dbReference type="PANTHER" id="PTHR32183:SF11">
    <property type="entry name" value="THIOL METHYLTRANSFERASE 2-RELATED"/>
    <property type="match status" value="1"/>
</dbReference>
<dbReference type="OrthoDB" id="276151at2759"/>
<dbReference type="GO" id="GO:0008757">
    <property type="term" value="F:S-adenosylmethionine-dependent methyltransferase activity"/>
    <property type="evidence" value="ECO:0007669"/>
    <property type="project" value="InterPro"/>
</dbReference>
<dbReference type="PROSITE" id="PS51585">
    <property type="entry name" value="SAM_MT_TPMT"/>
    <property type="match status" value="1"/>
</dbReference>
<dbReference type="KEGG" id="mrr:Moror_10743"/>